<keyword evidence="1" id="KW-0694">RNA-binding</keyword>
<dbReference type="InterPro" id="IPR045168">
    <property type="entry name" value="YTH_prot"/>
</dbReference>
<dbReference type="Pfam" id="PF04146">
    <property type="entry name" value="YTH"/>
    <property type="match status" value="1"/>
</dbReference>
<dbReference type="GO" id="GO:0005737">
    <property type="term" value="C:cytoplasm"/>
    <property type="evidence" value="ECO:0007669"/>
    <property type="project" value="TreeGrafter"/>
</dbReference>
<dbReference type="PANTHER" id="PTHR12357">
    <property type="entry name" value="YTH YT521-B HOMOLOGY DOMAIN-CONTAINING"/>
    <property type="match status" value="1"/>
</dbReference>
<feature type="region of interest" description="Disordered" evidence="2">
    <location>
        <begin position="1"/>
        <end position="69"/>
    </location>
</feature>
<feature type="domain" description="YTH" evidence="3">
    <location>
        <begin position="341"/>
        <end position="482"/>
    </location>
</feature>
<evidence type="ECO:0000313" key="5">
    <source>
        <dbReference type="Proteomes" id="UP000811609"/>
    </source>
</evidence>
<feature type="compositionally biased region" description="Low complexity" evidence="2">
    <location>
        <begin position="39"/>
        <end position="56"/>
    </location>
</feature>
<comment type="caution">
    <text evidence="4">The sequence shown here is derived from an EMBL/GenBank/DDBJ whole genome shotgun (WGS) entry which is preliminary data.</text>
</comment>
<dbReference type="AlphaFoldDB" id="A0A8T1QD32"/>
<comment type="similarity">
    <text evidence="1">Belongs to the YTHDF family.</text>
</comment>
<feature type="compositionally biased region" description="Polar residues" evidence="2">
    <location>
        <begin position="568"/>
        <end position="584"/>
    </location>
</feature>
<accession>A0A8T1QD32</accession>
<dbReference type="PROSITE" id="PS50882">
    <property type="entry name" value="YTH"/>
    <property type="match status" value="1"/>
</dbReference>
<dbReference type="GO" id="GO:0061157">
    <property type="term" value="P:mRNA destabilization"/>
    <property type="evidence" value="ECO:0007669"/>
    <property type="project" value="TreeGrafter"/>
</dbReference>
<evidence type="ECO:0000313" key="4">
    <source>
        <dbReference type="EMBL" id="KAG6652285.1"/>
    </source>
</evidence>
<organism evidence="4 5">
    <name type="scientific">Carya illinoinensis</name>
    <name type="common">Pecan</name>
    <dbReference type="NCBI Taxonomy" id="32201"/>
    <lineage>
        <taxon>Eukaryota</taxon>
        <taxon>Viridiplantae</taxon>
        <taxon>Streptophyta</taxon>
        <taxon>Embryophyta</taxon>
        <taxon>Tracheophyta</taxon>
        <taxon>Spermatophyta</taxon>
        <taxon>Magnoliopsida</taxon>
        <taxon>eudicotyledons</taxon>
        <taxon>Gunneridae</taxon>
        <taxon>Pentapetalae</taxon>
        <taxon>rosids</taxon>
        <taxon>fabids</taxon>
        <taxon>Fagales</taxon>
        <taxon>Juglandaceae</taxon>
        <taxon>Carya</taxon>
    </lineage>
</organism>
<evidence type="ECO:0000256" key="1">
    <source>
        <dbReference type="RuleBase" id="RU369095"/>
    </source>
</evidence>
<evidence type="ECO:0000259" key="3">
    <source>
        <dbReference type="PROSITE" id="PS50882"/>
    </source>
</evidence>
<gene>
    <name evidence="4" type="ORF">CIPAW_06G173700</name>
</gene>
<dbReference type="GO" id="GO:1990247">
    <property type="term" value="F:N6-methyladenosine-containing RNA reader activity"/>
    <property type="evidence" value="ECO:0007669"/>
    <property type="project" value="UniProtKB-UniRule"/>
</dbReference>
<evidence type="ECO:0000256" key="2">
    <source>
        <dbReference type="SAM" id="MobiDB-lite"/>
    </source>
</evidence>
<protein>
    <recommendedName>
        <fullName evidence="1">YTH domain-containing family protein</fullName>
    </recommendedName>
</protein>
<sequence>MAGEKSIEKSEPGAAGGLKLESIIELREQEVISGNDGVPSKSTSSIPSSADATSSTKGETDHESVGGQGVFHPPTSCYNYYYPGCNGSFTQSDDNYNLKGDGSQTGIQDNGSVVYYLPGYNQFASGSLVGAGGQCAGQQQYFPSSGYLQQPVSYGSEAVPCYSWDPTFVGDVPNGTATGVTNVKCASGSTPLAKSNDFYPMKANGNTASKISKSLPHTQPIRTVNKVPYVGSDFSKGLLKDYHPIGKFSSFTYQKQGLLPHNGQVNYRPNWRAGNLNDRYKSRDKYNWTGELEALTELTRGPRAHTNSTPLDSSGEKEAFGFSVRRDQYNLDDFQTDYENAKFYIIKSYSEDDVHKSIKYDVWSSTPNGNKKLDAAFRDAEAKAAEKSSRCPIFLFFSVNGSGQFVGVAEMVGQVDFNKDMDFWQLDKWNGFFPVKWHIIKDVPNGQLRHIILENNDNRPVTFTRDTQEIGLNQGLQMLCIFKSYTAKTSLLDDFKFYESRVKSLHSKSSKPATLQMDMYSNGDFSNIKTGERNIEVESGGIKRTTNPSSLINLTKNLSLNACPAPQKSISVKNPPTDNSIPLV</sequence>
<keyword evidence="5" id="KW-1185">Reference proteome</keyword>
<feature type="compositionally biased region" description="Basic and acidic residues" evidence="2">
    <location>
        <begin position="1"/>
        <end position="11"/>
    </location>
</feature>
<reference evidence="4" key="1">
    <citation type="submission" date="2020-12" db="EMBL/GenBank/DDBJ databases">
        <title>WGS assembly of Carya illinoinensis cv. Pawnee.</title>
        <authorList>
            <person name="Platts A."/>
            <person name="Shu S."/>
            <person name="Wright S."/>
            <person name="Barry K."/>
            <person name="Edger P."/>
            <person name="Pires J.C."/>
            <person name="Schmutz J."/>
        </authorList>
    </citation>
    <scope>NUCLEOTIDE SEQUENCE</scope>
    <source>
        <tissue evidence="4">Leaf</tissue>
    </source>
</reference>
<dbReference type="CDD" id="cd21134">
    <property type="entry name" value="YTH"/>
    <property type="match status" value="1"/>
</dbReference>
<dbReference type="GO" id="GO:0003729">
    <property type="term" value="F:mRNA binding"/>
    <property type="evidence" value="ECO:0007669"/>
    <property type="project" value="UniProtKB-UniRule"/>
</dbReference>
<name>A0A8T1QD32_CARIL</name>
<dbReference type="EMBL" id="CM031814">
    <property type="protein sequence ID" value="KAG6652285.1"/>
    <property type="molecule type" value="Genomic_DNA"/>
</dbReference>
<dbReference type="Proteomes" id="UP000811609">
    <property type="component" value="Chromosome 6"/>
</dbReference>
<feature type="region of interest" description="Disordered" evidence="2">
    <location>
        <begin position="565"/>
        <end position="584"/>
    </location>
</feature>
<dbReference type="PANTHER" id="PTHR12357:SF95">
    <property type="entry name" value="YTH DOMAIN-CONTAINING FAMILY PROTEIN"/>
    <property type="match status" value="1"/>
</dbReference>
<proteinExistence type="inferred from homology"/>
<comment type="function">
    <text evidence="1">Specifically recognizes and binds N6-methyladenosine (m6A)-containing RNAs, and regulates mRNA stability. M6A is a modification present at internal sites of mRNAs and some non-coding RNAs and plays a role in mRNA stability and processing.</text>
</comment>
<dbReference type="InterPro" id="IPR007275">
    <property type="entry name" value="YTH_domain"/>
</dbReference>